<evidence type="ECO:0000313" key="7">
    <source>
        <dbReference type="EMBL" id="HGI30246.1"/>
    </source>
</evidence>
<gene>
    <name evidence="7" type="ORF">ENV30_02885</name>
</gene>
<evidence type="ECO:0000259" key="6">
    <source>
        <dbReference type="Pfam" id="PF04545"/>
    </source>
</evidence>
<evidence type="ECO:0000256" key="1">
    <source>
        <dbReference type="ARBA" id="ARBA00010466"/>
    </source>
</evidence>
<sequence>MTSEEKNEDLLLLYEIARLYYEDGLTQEEIAAQLGFSRSRIQRLLEAARQQGIVEIRLVNPTTTFTELEEQLVQRFRLKKAIVVPASLQSPALIRRSIGRAAARYLESVLRDGDVLGIGWGRTVYEALNFFERKIALTVVPLIGAVGQIEVDFQVNELGHQLAKRIGGFFVPLYAPALVDSEDIARALYSDQSVRRVVELWDEVQAAIVGMGDPRKPGSIVPKFFLSDPQSAAVLEKEDVVGDILYHFLRQDGSLADEVFDRRVMSIPLEKLRNIPYVLGVAGSLEKLEVLEAVLRGGYINVLVVDSEVAKALLERSVGEA</sequence>
<comment type="caution">
    <text evidence="7">The sequence shown here is derived from an EMBL/GenBank/DDBJ whole genome shotgun (WGS) entry which is preliminary data.</text>
</comment>
<dbReference type="InterPro" id="IPR037171">
    <property type="entry name" value="NagB/RpiA_transferase-like"/>
</dbReference>
<dbReference type="Pfam" id="PF04198">
    <property type="entry name" value="Sugar-bind"/>
    <property type="match status" value="1"/>
</dbReference>
<keyword evidence="4" id="KW-0804">Transcription</keyword>
<protein>
    <submittedName>
        <fullName evidence="7">Sugar-binding transcriptional regulator</fullName>
    </submittedName>
</protein>
<keyword evidence="3" id="KW-0238">DNA-binding</keyword>
<dbReference type="GO" id="GO:0006352">
    <property type="term" value="P:DNA-templated transcription initiation"/>
    <property type="evidence" value="ECO:0007669"/>
    <property type="project" value="InterPro"/>
</dbReference>
<evidence type="ECO:0000256" key="4">
    <source>
        <dbReference type="ARBA" id="ARBA00023163"/>
    </source>
</evidence>
<dbReference type="Gene3D" id="3.40.50.1360">
    <property type="match status" value="1"/>
</dbReference>
<comment type="similarity">
    <text evidence="1">Belongs to the SorC transcriptional regulatory family.</text>
</comment>
<dbReference type="Gene3D" id="1.10.10.10">
    <property type="entry name" value="Winged helix-like DNA-binding domain superfamily/Winged helix DNA-binding domain"/>
    <property type="match status" value="1"/>
</dbReference>
<evidence type="ECO:0000256" key="2">
    <source>
        <dbReference type="ARBA" id="ARBA00023015"/>
    </source>
</evidence>
<proteinExistence type="inferred from homology"/>
<dbReference type="SUPFAM" id="SSF100950">
    <property type="entry name" value="NagB/RpiA/CoA transferase-like"/>
    <property type="match status" value="1"/>
</dbReference>
<dbReference type="InterPro" id="IPR007324">
    <property type="entry name" value="Sugar-bd_dom_put"/>
</dbReference>
<accession>A0A7V3YFU2</accession>
<evidence type="ECO:0000256" key="3">
    <source>
        <dbReference type="ARBA" id="ARBA00023125"/>
    </source>
</evidence>
<feature type="domain" description="RNA polymerase sigma-70 region 4" evidence="6">
    <location>
        <begin position="18"/>
        <end position="50"/>
    </location>
</feature>
<organism evidence="7">
    <name type="scientific">Candidatus Caldatribacterium californiense</name>
    <dbReference type="NCBI Taxonomy" id="1454726"/>
    <lineage>
        <taxon>Bacteria</taxon>
        <taxon>Pseudomonadati</taxon>
        <taxon>Atribacterota</taxon>
        <taxon>Atribacteria</taxon>
        <taxon>Atribacterales</taxon>
        <taxon>Candidatus Caldatribacteriaceae</taxon>
        <taxon>Candidatus Caldatribacterium</taxon>
    </lineage>
</organism>
<name>A0A7V3YFU2_9BACT</name>
<dbReference type="PANTHER" id="PTHR34294:SF1">
    <property type="entry name" value="TRANSCRIPTIONAL REGULATOR LSRR"/>
    <property type="match status" value="1"/>
</dbReference>
<evidence type="ECO:0000259" key="5">
    <source>
        <dbReference type="Pfam" id="PF04198"/>
    </source>
</evidence>
<dbReference type="InterPro" id="IPR007630">
    <property type="entry name" value="RNA_pol_sigma70_r4"/>
</dbReference>
<dbReference type="InterPro" id="IPR036388">
    <property type="entry name" value="WH-like_DNA-bd_sf"/>
</dbReference>
<dbReference type="GO" id="GO:0030246">
    <property type="term" value="F:carbohydrate binding"/>
    <property type="evidence" value="ECO:0007669"/>
    <property type="project" value="InterPro"/>
</dbReference>
<reference evidence="7" key="1">
    <citation type="journal article" date="2020" name="mSystems">
        <title>Genome- and Community-Level Interaction Insights into Carbon Utilization and Element Cycling Functions of Hydrothermarchaeota in Hydrothermal Sediment.</title>
        <authorList>
            <person name="Zhou Z."/>
            <person name="Liu Y."/>
            <person name="Xu W."/>
            <person name="Pan J."/>
            <person name="Luo Z.H."/>
            <person name="Li M."/>
        </authorList>
    </citation>
    <scope>NUCLEOTIDE SEQUENCE [LARGE SCALE GENOMIC DNA]</scope>
    <source>
        <strain evidence="7">SpSt-747</strain>
    </source>
</reference>
<dbReference type="Pfam" id="PF04545">
    <property type="entry name" value="Sigma70_r4"/>
    <property type="match status" value="1"/>
</dbReference>
<dbReference type="GO" id="GO:0003677">
    <property type="term" value="F:DNA binding"/>
    <property type="evidence" value="ECO:0007669"/>
    <property type="project" value="UniProtKB-KW"/>
</dbReference>
<dbReference type="InterPro" id="IPR051054">
    <property type="entry name" value="SorC_transcr_regulators"/>
</dbReference>
<keyword evidence="2" id="KW-0805">Transcription regulation</keyword>
<dbReference type="GO" id="GO:0003700">
    <property type="term" value="F:DNA-binding transcription factor activity"/>
    <property type="evidence" value="ECO:0007669"/>
    <property type="project" value="InterPro"/>
</dbReference>
<dbReference type="AlphaFoldDB" id="A0A7V3YFU2"/>
<dbReference type="EMBL" id="DTFV01000043">
    <property type="protein sequence ID" value="HGI30246.1"/>
    <property type="molecule type" value="Genomic_DNA"/>
</dbReference>
<feature type="domain" description="Sugar-binding" evidence="5">
    <location>
        <begin position="63"/>
        <end position="315"/>
    </location>
</feature>
<dbReference type="PANTHER" id="PTHR34294">
    <property type="entry name" value="TRANSCRIPTIONAL REGULATOR-RELATED"/>
    <property type="match status" value="1"/>
</dbReference>